<dbReference type="Pfam" id="PF06985">
    <property type="entry name" value="HET"/>
    <property type="match status" value="1"/>
</dbReference>
<reference evidence="2" key="1">
    <citation type="journal article" date="2020" name="Stud. Mycol.">
        <title>101 Dothideomycetes genomes: a test case for predicting lifestyles and emergence of pathogens.</title>
        <authorList>
            <person name="Haridas S."/>
            <person name="Albert R."/>
            <person name="Binder M."/>
            <person name="Bloem J."/>
            <person name="Labutti K."/>
            <person name="Salamov A."/>
            <person name="Andreopoulos B."/>
            <person name="Baker S."/>
            <person name="Barry K."/>
            <person name="Bills G."/>
            <person name="Bluhm B."/>
            <person name="Cannon C."/>
            <person name="Castanera R."/>
            <person name="Culley D."/>
            <person name="Daum C."/>
            <person name="Ezra D."/>
            <person name="Gonzalez J."/>
            <person name="Henrissat B."/>
            <person name="Kuo A."/>
            <person name="Liang C."/>
            <person name="Lipzen A."/>
            <person name="Lutzoni F."/>
            <person name="Magnuson J."/>
            <person name="Mondo S."/>
            <person name="Nolan M."/>
            <person name="Ohm R."/>
            <person name="Pangilinan J."/>
            <person name="Park H.-J."/>
            <person name="Ramirez L."/>
            <person name="Alfaro M."/>
            <person name="Sun H."/>
            <person name="Tritt A."/>
            <person name="Yoshinaga Y."/>
            <person name="Zwiers L.-H."/>
            <person name="Turgeon B."/>
            <person name="Goodwin S."/>
            <person name="Spatafora J."/>
            <person name="Crous P."/>
            <person name="Grigoriev I."/>
        </authorList>
    </citation>
    <scope>NUCLEOTIDE SEQUENCE</scope>
    <source>
        <strain evidence="2">CBS 122368</strain>
    </source>
</reference>
<dbReference type="EMBL" id="ML987193">
    <property type="protein sequence ID" value="KAF2251365.1"/>
    <property type="molecule type" value="Genomic_DNA"/>
</dbReference>
<keyword evidence="3" id="KW-1185">Reference proteome</keyword>
<proteinExistence type="predicted"/>
<accession>A0A6A6IL69</accession>
<dbReference type="AlphaFoldDB" id="A0A6A6IL69"/>
<evidence type="ECO:0000259" key="1">
    <source>
        <dbReference type="Pfam" id="PF06985"/>
    </source>
</evidence>
<organism evidence="2 3">
    <name type="scientific">Trematosphaeria pertusa</name>
    <dbReference type="NCBI Taxonomy" id="390896"/>
    <lineage>
        <taxon>Eukaryota</taxon>
        <taxon>Fungi</taxon>
        <taxon>Dikarya</taxon>
        <taxon>Ascomycota</taxon>
        <taxon>Pezizomycotina</taxon>
        <taxon>Dothideomycetes</taxon>
        <taxon>Pleosporomycetidae</taxon>
        <taxon>Pleosporales</taxon>
        <taxon>Massarineae</taxon>
        <taxon>Trematosphaeriaceae</taxon>
        <taxon>Trematosphaeria</taxon>
    </lineage>
</organism>
<dbReference type="GeneID" id="54586481"/>
<dbReference type="PANTHER" id="PTHR24148:SF64">
    <property type="entry name" value="HETEROKARYON INCOMPATIBILITY DOMAIN-CONTAINING PROTEIN"/>
    <property type="match status" value="1"/>
</dbReference>
<feature type="domain" description="Heterokaryon incompatibility" evidence="1">
    <location>
        <begin position="134"/>
        <end position="321"/>
    </location>
</feature>
<name>A0A6A6IL69_9PLEO</name>
<dbReference type="InterPro" id="IPR010730">
    <property type="entry name" value="HET"/>
</dbReference>
<dbReference type="InterPro" id="IPR052895">
    <property type="entry name" value="HetReg/Transcr_Mod"/>
</dbReference>
<dbReference type="Proteomes" id="UP000800094">
    <property type="component" value="Unassembled WGS sequence"/>
</dbReference>
<gene>
    <name evidence="2" type="ORF">BU26DRAFT_563307</name>
</gene>
<dbReference type="RefSeq" id="XP_033686369.1">
    <property type="nucleotide sequence ID" value="XM_033833151.1"/>
</dbReference>
<dbReference type="Pfam" id="PF26639">
    <property type="entry name" value="Het-6_barrel"/>
    <property type="match status" value="1"/>
</dbReference>
<dbReference type="PANTHER" id="PTHR24148">
    <property type="entry name" value="ANKYRIN REPEAT DOMAIN-CONTAINING PROTEIN 39 HOMOLOG-RELATED"/>
    <property type="match status" value="1"/>
</dbReference>
<sequence>MAAVSGGGHGYTESSCSAQELLRGYMHYHWRGTPWLCTWQDSEAVAGELKLGEHLAVAHQAAPLPIRPLSSILLTFNFWPPAIMTSTKLYSPLSRKRREIRLLRIDRRDPIPELSQPPMECTLMAATLEEPLHYVALSYTWGNLEDGTVDILVNGVRFAAQRNLADALNSLYECFQGSWLWADAVCINQKDEVEKGWQIDQMVSVYETAHMVAAWFGPSRDDSDFLLDQMAALGKKILNAGGERFLHSALDEYLTPLYWVQERFLSAIDIDDTAAPCQSNALADLLAKIVVKDDPTSTIPWTPLREFLSREWWHRIWVVQEFVVARDVIFICGNRMASYLEFQAAFWAVACCGVGMSMALQKDTHTPASLRKVRDAIMDKMPMVLNDRFRTTLLTSAWFQMTHRRRRHAAKQPLSLGVLLNRASSPEWGKGFQATKKKDFIFALKGLAADEHDLGIRWPELYADSDENVFTEVARALIIKDKSLDLLAHCTPGREDTHVHLNLPSWVPNWLNRLGKTLASAKALNVDLPSCEKFFAAGSLLPPKVMWSKDHPERLHLRGIVLGPITAVMHPAPPSIPPEEYPLTQEAIDWFRALFRFCNPEPIRYFSLGDVISTVLADQYFLTDSKWARLHSKTNASLEKSLEPFVLSDGSVEETRLDDAPTASTLDLAGRDGQKGKISAGGIAQYTGSCTPHDVVECGDTERQTDNEKTLSDLVNFLSISQAQMERRTVFTADQKHLGLGPEHLVKGDHVAIVGGAKVPFVLRPYEMSGGGTESWKLVGECYIHGVMDGEWVERQDIDKTVLSLTLV</sequence>
<evidence type="ECO:0000313" key="2">
    <source>
        <dbReference type="EMBL" id="KAF2251365.1"/>
    </source>
</evidence>
<protein>
    <recommendedName>
        <fullName evidence="1">Heterokaryon incompatibility domain-containing protein</fullName>
    </recommendedName>
</protein>
<evidence type="ECO:0000313" key="3">
    <source>
        <dbReference type="Proteomes" id="UP000800094"/>
    </source>
</evidence>
<dbReference type="OrthoDB" id="4587016at2759"/>